<evidence type="ECO:0000313" key="3">
    <source>
        <dbReference type="EMBL" id="VVC92579.1"/>
    </source>
</evidence>
<proteinExistence type="predicted"/>
<dbReference type="SMART" id="SM00596">
    <property type="entry name" value="PRE_C2HC"/>
    <property type="match status" value="1"/>
</dbReference>
<dbReference type="InterPro" id="IPR006579">
    <property type="entry name" value="Pre_C2HC_dom"/>
</dbReference>
<dbReference type="EMBL" id="FZQP02001337">
    <property type="protein sequence ID" value="VVC92579.1"/>
    <property type="molecule type" value="Genomic_DNA"/>
</dbReference>
<sequence length="461" mass="51568">MLRVLHKKCPPPSTPAADIRAENAIPHQLSPTALYECDILTLSQLMLTEVLSDVDDQVALEFAQKSILTLPPIAAKTSPMQIIDDNNQTSRKRPLRRSISPAQPTRGKQTKTDVSPVSSRPYTETPKPQRVTFAKGTAAHPTQPPTLRFLRHPHTQETQPKKPRYPPVVIERLENWSSHFKILAGKLNRPPNGRPYKNGFRFLPDDETEYRMLQAYFSDLEKETGLEWHSYSPPEEINVKVAIRGLPTETSTEEITEALNAKQFDVEHIKNIKGTQGRPGSIFYVPLRKTQNIQSIYGVTELLNMLGITIEAWRGKKGPSQCRRCQKFRHSSHNYHRQQACVRCGEPHRASECPRPKDEAATCRNCGGPHPANYKACPVFVKEMKNKHGGTVPETSQPRGRKGTVLTELSTVEETAPSSLMAPANPYGGSVDKKKRGKKIKSKPNAEVPAKSAEMGQNVMS</sequence>
<feature type="compositionally biased region" description="Basic residues" evidence="1">
    <location>
        <begin position="433"/>
        <end position="442"/>
    </location>
</feature>
<feature type="region of interest" description="Disordered" evidence="1">
    <location>
        <begin position="413"/>
        <end position="461"/>
    </location>
</feature>
<dbReference type="Proteomes" id="UP000324832">
    <property type="component" value="Unassembled WGS sequence"/>
</dbReference>
<feature type="region of interest" description="Disordered" evidence="1">
    <location>
        <begin position="79"/>
        <end position="128"/>
    </location>
</feature>
<evidence type="ECO:0000256" key="1">
    <source>
        <dbReference type="SAM" id="MobiDB-lite"/>
    </source>
</evidence>
<reference evidence="3 4" key="1">
    <citation type="submission" date="2017-07" db="EMBL/GenBank/DDBJ databases">
        <authorList>
            <person name="Talla V."/>
            <person name="Backstrom N."/>
        </authorList>
    </citation>
    <scope>NUCLEOTIDE SEQUENCE [LARGE SCALE GENOMIC DNA]</scope>
</reference>
<keyword evidence="4" id="KW-1185">Reference proteome</keyword>
<dbReference type="PANTHER" id="PTHR33273">
    <property type="entry name" value="DOMAIN-CONTAINING PROTEIN, PUTATIVE-RELATED"/>
    <property type="match status" value="1"/>
</dbReference>
<accession>A0A5E4Q5L2</accession>
<protein>
    <recommendedName>
        <fullName evidence="2">Pre-C2HC domain-containing protein</fullName>
    </recommendedName>
</protein>
<gene>
    <name evidence="3" type="ORF">LSINAPIS_LOCUS4986</name>
</gene>
<dbReference type="PANTHER" id="PTHR33273:SF2">
    <property type="entry name" value="ENDONUCLEASE_EXONUCLEASE_PHOSPHATASE DOMAIN-CONTAINING PROTEIN"/>
    <property type="match status" value="1"/>
</dbReference>
<feature type="compositionally biased region" description="Polar residues" evidence="1">
    <location>
        <begin position="79"/>
        <end position="89"/>
    </location>
</feature>
<name>A0A5E4Q5L2_9NEOP</name>
<organism evidence="3 4">
    <name type="scientific">Leptidea sinapis</name>
    <dbReference type="NCBI Taxonomy" id="189913"/>
    <lineage>
        <taxon>Eukaryota</taxon>
        <taxon>Metazoa</taxon>
        <taxon>Ecdysozoa</taxon>
        <taxon>Arthropoda</taxon>
        <taxon>Hexapoda</taxon>
        <taxon>Insecta</taxon>
        <taxon>Pterygota</taxon>
        <taxon>Neoptera</taxon>
        <taxon>Endopterygota</taxon>
        <taxon>Lepidoptera</taxon>
        <taxon>Glossata</taxon>
        <taxon>Ditrysia</taxon>
        <taxon>Papilionoidea</taxon>
        <taxon>Pieridae</taxon>
        <taxon>Dismorphiinae</taxon>
        <taxon>Leptidea</taxon>
    </lineage>
</organism>
<dbReference type="Pfam" id="PF07530">
    <property type="entry name" value="PRE_C2HC"/>
    <property type="match status" value="1"/>
</dbReference>
<evidence type="ECO:0000259" key="2">
    <source>
        <dbReference type="SMART" id="SM00596"/>
    </source>
</evidence>
<feature type="compositionally biased region" description="Polar residues" evidence="1">
    <location>
        <begin position="100"/>
        <end position="122"/>
    </location>
</feature>
<feature type="domain" description="Pre-C2HC" evidence="2">
    <location>
        <begin position="252"/>
        <end position="320"/>
    </location>
</feature>
<evidence type="ECO:0000313" key="4">
    <source>
        <dbReference type="Proteomes" id="UP000324832"/>
    </source>
</evidence>
<dbReference type="AlphaFoldDB" id="A0A5E4Q5L2"/>